<feature type="transmembrane region" description="Helical" evidence="5">
    <location>
        <begin position="958"/>
        <end position="978"/>
    </location>
</feature>
<feature type="transmembrane region" description="Helical" evidence="5">
    <location>
        <begin position="1055"/>
        <end position="1073"/>
    </location>
</feature>
<keyword evidence="4 5" id="KW-0472">Membrane</keyword>
<feature type="transmembrane region" description="Helical" evidence="5">
    <location>
        <begin position="1247"/>
        <end position="1264"/>
    </location>
</feature>
<evidence type="ECO:0000256" key="5">
    <source>
        <dbReference type="SAM" id="Phobius"/>
    </source>
</evidence>
<feature type="transmembrane region" description="Helical" evidence="5">
    <location>
        <begin position="367"/>
        <end position="388"/>
    </location>
</feature>
<feature type="transmembrane region" description="Helical" evidence="5">
    <location>
        <begin position="1024"/>
        <end position="1043"/>
    </location>
</feature>
<reference evidence="7 8" key="1">
    <citation type="submission" date="2024-03" db="EMBL/GenBank/DDBJ databases">
        <title>The Acrasis kona genome and developmental transcriptomes reveal deep origins of eukaryotic multicellular pathways.</title>
        <authorList>
            <person name="Sheikh S."/>
            <person name="Fu C.-J."/>
            <person name="Brown M.W."/>
            <person name="Baldauf S.L."/>
        </authorList>
    </citation>
    <scope>NUCLEOTIDE SEQUENCE [LARGE SCALE GENOMIC DNA]</scope>
    <source>
        <strain evidence="7 8">ATCC MYA-3509</strain>
    </source>
</reference>
<feature type="transmembrane region" description="Helical" evidence="5">
    <location>
        <begin position="1191"/>
        <end position="1207"/>
    </location>
</feature>
<accession>A0AAW2YIB5</accession>
<dbReference type="GO" id="GO:0140326">
    <property type="term" value="F:ATPase-coupled intramembrane lipid transporter activity"/>
    <property type="evidence" value="ECO:0007669"/>
    <property type="project" value="TreeGrafter"/>
</dbReference>
<dbReference type="GO" id="GO:0000166">
    <property type="term" value="F:nucleotide binding"/>
    <property type="evidence" value="ECO:0007669"/>
    <property type="project" value="InterPro"/>
</dbReference>
<dbReference type="EMBL" id="JAOPGA020000078">
    <property type="protein sequence ID" value="KAL0476680.1"/>
    <property type="molecule type" value="Genomic_DNA"/>
</dbReference>
<feature type="domain" description="P-type ATPase A" evidence="6">
    <location>
        <begin position="230"/>
        <end position="310"/>
    </location>
</feature>
<protein>
    <submittedName>
        <fullName evidence="7">Phospholipid-transporting ATPase</fullName>
    </submittedName>
</protein>
<feature type="transmembrane region" description="Helical" evidence="5">
    <location>
        <begin position="189"/>
        <end position="206"/>
    </location>
</feature>
<dbReference type="InterPro" id="IPR023214">
    <property type="entry name" value="HAD_sf"/>
</dbReference>
<dbReference type="InterPro" id="IPR036412">
    <property type="entry name" value="HAD-like_sf"/>
</dbReference>
<dbReference type="PANTHER" id="PTHR24092">
    <property type="entry name" value="PROBABLE PHOSPHOLIPID-TRANSPORTING ATPASE"/>
    <property type="match status" value="1"/>
</dbReference>
<feature type="transmembrane region" description="Helical" evidence="5">
    <location>
        <begin position="1213"/>
        <end position="1235"/>
    </location>
</feature>
<dbReference type="PRINTS" id="PR00119">
    <property type="entry name" value="CATATPASE"/>
</dbReference>
<dbReference type="SUPFAM" id="SSF81653">
    <property type="entry name" value="Calcium ATPase, transduction domain A"/>
    <property type="match status" value="1"/>
</dbReference>
<dbReference type="InterPro" id="IPR008250">
    <property type="entry name" value="ATPase_P-typ_transduc_dom_A_sf"/>
</dbReference>
<feature type="transmembrane region" description="Helical" evidence="5">
    <location>
        <begin position="1133"/>
        <end position="1156"/>
    </location>
</feature>
<dbReference type="GO" id="GO:0005886">
    <property type="term" value="C:plasma membrane"/>
    <property type="evidence" value="ECO:0007669"/>
    <property type="project" value="TreeGrafter"/>
</dbReference>
<sequence>MITKREGPYLSLITYAVSLVYLLLLGLSAYFLYTDNFDFDWLFVHQVDQRPLRKTHTSIKRIRPALQQLFTKHSRPLRAFFLILVIVVIVMKLFKSLILDRVEKRWWFTRDNKKNRKVNSRTISIKQNSEFTCSDTATNELTSTFQGSYTTVAVLSFLYGSVQYLAQRMQVWCLAIAFVQLYVFRTGKSFWPLIIFTFVIGFMYMWRQLGIWKTDRKRNDHMIQLASGGTIRSGDIKPGHVIRVSTDELIPADVLIIGVDEPQKRFYLNEVQVTGENTPVRKLLFKNEVDCIDIDDLHVRSLVVTTGQTKRAVDESMIAFANSTLVGPTKFIVGIVCWVNRETKALSEPKQKMSQQSSPFTEYTNKAFLVSLITMLILATMDAIAAFIGAQSLEGVKMPSSFGTILVNHIMYLNMLVPQAIEQLRLTVCSLLSFSFRSRVKCNNPLVADVWASITRIVTDKTGTLTENKMVAKDQVLYTKFSDNETNFQLEDTTSMTEVTPDLMNHLLAIMSTTGMEPEEVSIASCMKHLSALDSVTDHEIRFDHDTIEIIIAFGFVRALLAKVTLFRSKSTGEYYVGVQAGGDDFWRGKTGVTPHEDTIQKLSDWTTLNIDITSIRGAPRLWSHGLKKITKMESQQVEAEWNQCDSILHESERFLEQLQILKKLTQKVPLISRTFMIDSYRKGVKEGIEQLYKSGKPVYICTGDSTAAAKTIATNLDFPSTTIELDGSNEQSLIRSISIAIDRQRIQLQDPPPSPHPQSWSNQVQQEINIPENSEKTITPLTIFIDQDVMQLLKSIQERENGYKGKAFDLLFELIEARKPHKPHKHGRPLHYLLFCRATPALKPWVVQLMQHGHPPPLPVHAHPSLSSVISQRIRKVFNPGKHYVLAIGDGANDINMIKVADASLGIKSTDISDDVCNTASVWHHEWKPVVTLLLEDGPEKATLLSTMVKATFLKHWMTAMALWADLLFNGFTLFPMDPTHPMLMMFYNGVVFMQIASHTGHDVVPGRIRAQLRIKNLMSFRAFLRWAIAAVMSGFAIDWIVRSLFPNAKNTEFGAMIQVAQCFSVTVYLLLSTNAWTDHHKHSTFNIKSPEHFEHQQQALEPEDVLGIVLGLMSLIGAVLSVFFAYRFGSIFHLVAVVMVGASCYLSRNLLYVITKDLMHAREQIQHMLKSGGQPRIDKFIAWSHTKNGRLLPILVFAFSIKLISGGGVPFIALIFISALTSAVSGGIFLLVISRIGFMRALLDGRSMAIAVVAFALGVWFGRGTAPAPAVVV</sequence>
<dbReference type="Gene3D" id="2.70.150.10">
    <property type="entry name" value="Calcium-transporting ATPase, cytoplasmic transduction domain A"/>
    <property type="match status" value="1"/>
</dbReference>
<organism evidence="7 8">
    <name type="scientific">Acrasis kona</name>
    <dbReference type="NCBI Taxonomy" id="1008807"/>
    <lineage>
        <taxon>Eukaryota</taxon>
        <taxon>Discoba</taxon>
        <taxon>Heterolobosea</taxon>
        <taxon>Tetramitia</taxon>
        <taxon>Eutetramitia</taxon>
        <taxon>Acrasidae</taxon>
        <taxon>Acrasis</taxon>
    </lineage>
</organism>
<evidence type="ECO:0000313" key="8">
    <source>
        <dbReference type="Proteomes" id="UP001431209"/>
    </source>
</evidence>
<evidence type="ECO:0000256" key="3">
    <source>
        <dbReference type="ARBA" id="ARBA00022989"/>
    </source>
</evidence>
<evidence type="ECO:0000256" key="4">
    <source>
        <dbReference type="ARBA" id="ARBA00023136"/>
    </source>
</evidence>
<dbReference type="InterPro" id="IPR023299">
    <property type="entry name" value="ATPase_P-typ_cyto_dom_N"/>
</dbReference>
<gene>
    <name evidence="7" type="ORF">AKO1_006206</name>
</gene>
<evidence type="ECO:0000313" key="7">
    <source>
        <dbReference type="EMBL" id="KAL0476680.1"/>
    </source>
</evidence>
<feature type="transmembrane region" description="Helical" evidence="5">
    <location>
        <begin position="12"/>
        <end position="33"/>
    </location>
</feature>
<proteinExistence type="predicted"/>
<dbReference type="Proteomes" id="UP001431209">
    <property type="component" value="Unassembled WGS sequence"/>
</dbReference>
<comment type="subcellular location">
    <subcellularLocation>
        <location evidence="1">Membrane</location>
    </subcellularLocation>
</comment>
<dbReference type="Gene3D" id="1.20.1110.10">
    <property type="entry name" value="Calcium-transporting ATPase, transmembrane domain"/>
    <property type="match status" value="1"/>
</dbReference>
<feature type="transmembrane region" description="Helical" evidence="5">
    <location>
        <begin position="79"/>
        <end position="98"/>
    </location>
</feature>
<dbReference type="Gene3D" id="3.40.1110.10">
    <property type="entry name" value="Calcium-transporting ATPase, cytoplasmic domain N"/>
    <property type="match status" value="1"/>
</dbReference>
<keyword evidence="8" id="KW-1185">Reference proteome</keyword>
<keyword evidence="3 5" id="KW-1133">Transmembrane helix</keyword>
<dbReference type="InterPro" id="IPR059000">
    <property type="entry name" value="ATPase_P-type_domA"/>
</dbReference>
<evidence type="ECO:0000259" key="6">
    <source>
        <dbReference type="Pfam" id="PF00122"/>
    </source>
</evidence>
<dbReference type="Pfam" id="PF00122">
    <property type="entry name" value="E1-E2_ATPase"/>
    <property type="match status" value="1"/>
</dbReference>
<dbReference type="GO" id="GO:0045332">
    <property type="term" value="P:phospholipid translocation"/>
    <property type="evidence" value="ECO:0007669"/>
    <property type="project" value="TreeGrafter"/>
</dbReference>
<keyword evidence="2 5" id="KW-0812">Transmembrane</keyword>
<dbReference type="AlphaFoldDB" id="A0AAW2YIB5"/>
<name>A0AAW2YIB5_9EUKA</name>
<dbReference type="PROSITE" id="PS00154">
    <property type="entry name" value="ATPASE_E1_E2"/>
    <property type="match status" value="1"/>
</dbReference>
<dbReference type="Gene3D" id="3.40.50.1000">
    <property type="entry name" value="HAD superfamily/HAD-like"/>
    <property type="match status" value="2"/>
</dbReference>
<evidence type="ECO:0000256" key="1">
    <source>
        <dbReference type="ARBA" id="ARBA00004370"/>
    </source>
</evidence>
<dbReference type="InterPro" id="IPR018303">
    <property type="entry name" value="ATPase_P-typ_P_site"/>
</dbReference>
<comment type="caution">
    <text evidence="7">The sequence shown here is derived from an EMBL/GenBank/DDBJ whole genome shotgun (WGS) entry which is preliminary data.</text>
</comment>
<feature type="transmembrane region" description="Helical" evidence="5">
    <location>
        <begin position="1107"/>
        <end position="1127"/>
    </location>
</feature>
<dbReference type="SUPFAM" id="SSF56784">
    <property type="entry name" value="HAD-like"/>
    <property type="match status" value="1"/>
</dbReference>
<evidence type="ECO:0000256" key="2">
    <source>
        <dbReference type="ARBA" id="ARBA00022692"/>
    </source>
</evidence>